<dbReference type="PRINTS" id="PR01043">
    <property type="entry name" value="TRNASYNTHGLY"/>
</dbReference>
<feature type="binding site" evidence="8">
    <location>
        <begin position="305"/>
        <end position="308"/>
    </location>
    <ligand>
        <name>ATP</name>
        <dbReference type="ChEBI" id="CHEBI:30616"/>
    </ligand>
</feature>
<dbReference type="SUPFAM" id="SSF52954">
    <property type="entry name" value="Class II aaRS ABD-related"/>
    <property type="match status" value="1"/>
</dbReference>
<dbReference type="SUPFAM" id="SSF55681">
    <property type="entry name" value="Class II aaRS and biotin synthetases"/>
    <property type="match status" value="1"/>
</dbReference>
<dbReference type="NCBIfam" id="TIGR00389">
    <property type="entry name" value="glyS_dimeric"/>
    <property type="match status" value="1"/>
</dbReference>
<dbReference type="InterPro" id="IPR027031">
    <property type="entry name" value="Gly-tRNA_synthase/POLG2"/>
</dbReference>
<evidence type="ECO:0000256" key="6">
    <source>
        <dbReference type="ARBA" id="ARBA00022917"/>
    </source>
</evidence>
<evidence type="ECO:0000256" key="8">
    <source>
        <dbReference type="HAMAP-Rule" id="MF_00253"/>
    </source>
</evidence>
<keyword evidence="2 8" id="KW-0963">Cytoplasm</keyword>
<dbReference type="Pfam" id="PF03129">
    <property type="entry name" value="HGTP_anticodon"/>
    <property type="match status" value="1"/>
</dbReference>
<keyword evidence="5 8" id="KW-0067">ATP-binding</keyword>
<comment type="subcellular location">
    <subcellularLocation>
        <location evidence="8">Cytoplasm</location>
    </subcellularLocation>
</comment>
<dbReference type="InterPro" id="IPR004154">
    <property type="entry name" value="Anticodon-bd"/>
</dbReference>
<dbReference type="GO" id="GO:0005737">
    <property type="term" value="C:cytoplasm"/>
    <property type="evidence" value="ECO:0007669"/>
    <property type="project" value="UniProtKB-SubCell"/>
</dbReference>
<name>A0A2H0UTA3_9BACT</name>
<dbReference type="AlphaFoldDB" id="A0A2H0UTA3"/>
<reference evidence="11" key="1">
    <citation type="submission" date="2017-09" db="EMBL/GenBank/DDBJ databases">
        <title>Depth-based differentiation of microbial function through sediment-hosted aquifers and enrichment of novel symbionts in the deep terrestrial subsurface.</title>
        <authorList>
            <person name="Probst A.J."/>
            <person name="Ladd B."/>
            <person name="Jarett J.K."/>
            <person name="Geller-Mcgrath D.E."/>
            <person name="Sieber C.M.K."/>
            <person name="Emerson J.B."/>
            <person name="Anantharaman K."/>
            <person name="Thomas B.C."/>
            <person name="Malmstrom R."/>
            <person name="Stieglmeier M."/>
            <person name="Klingl A."/>
            <person name="Woyke T."/>
            <person name="Ryan C.M."/>
            <person name="Banfield J.F."/>
        </authorList>
    </citation>
    <scope>NUCLEOTIDE SEQUENCE [LARGE SCALE GENOMIC DNA]</scope>
</reference>
<dbReference type="GO" id="GO:0006426">
    <property type="term" value="P:glycyl-tRNA aminoacylation"/>
    <property type="evidence" value="ECO:0007669"/>
    <property type="project" value="UniProtKB-UniRule"/>
</dbReference>
<evidence type="ECO:0000256" key="7">
    <source>
        <dbReference type="ARBA" id="ARBA00023146"/>
    </source>
</evidence>
<dbReference type="Gene3D" id="3.40.50.800">
    <property type="entry name" value="Anticodon-binding domain"/>
    <property type="match status" value="1"/>
</dbReference>
<dbReference type="FunFam" id="3.40.50.800:FF:000002">
    <property type="entry name" value="Glycine--tRNA ligase"/>
    <property type="match status" value="1"/>
</dbReference>
<comment type="caution">
    <text evidence="10">The sequence shown here is derived from an EMBL/GenBank/DDBJ whole genome shotgun (WGS) entry which is preliminary data.</text>
</comment>
<dbReference type="InterPro" id="IPR002315">
    <property type="entry name" value="tRNA-synt_gly"/>
</dbReference>
<dbReference type="CDD" id="cd00774">
    <property type="entry name" value="GlyRS-like_core"/>
    <property type="match status" value="1"/>
</dbReference>
<dbReference type="EC" id="6.1.1.14" evidence="8"/>
<dbReference type="Pfam" id="PF00587">
    <property type="entry name" value="tRNA-synt_2b"/>
    <property type="match status" value="1"/>
</dbReference>
<evidence type="ECO:0000256" key="2">
    <source>
        <dbReference type="ARBA" id="ARBA00022490"/>
    </source>
</evidence>
<dbReference type="InterPro" id="IPR045864">
    <property type="entry name" value="aa-tRNA-synth_II/BPL/LPL"/>
</dbReference>
<evidence type="ECO:0000313" key="11">
    <source>
        <dbReference type="Proteomes" id="UP000231157"/>
    </source>
</evidence>
<dbReference type="NCBIfam" id="NF003211">
    <property type="entry name" value="PRK04173.1"/>
    <property type="match status" value="1"/>
</dbReference>
<gene>
    <name evidence="8" type="primary">glyQS</name>
    <name evidence="10" type="ORF">COU07_01900</name>
</gene>
<organism evidence="10 11">
    <name type="scientific">Candidatus Harrisonbacteria bacterium CG10_big_fil_rev_8_21_14_0_10_40_38</name>
    <dbReference type="NCBI Taxonomy" id="1974583"/>
    <lineage>
        <taxon>Bacteria</taxon>
        <taxon>Candidatus Harrisoniibacteriota</taxon>
    </lineage>
</organism>
<feature type="binding site" evidence="8">
    <location>
        <begin position="301"/>
        <end position="305"/>
    </location>
    <ligand>
        <name>substrate</name>
    </ligand>
</feature>
<comment type="subunit">
    <text evidence="8">Homodimer.</text>
</comment>
<feature type="binding site" evidence="8">
    <location>
        <begin position="193"/>
        <end position="197"/>
    </location>
    <ligand>
        <name>substrate</name>
    </ligand>
</feature>
<accession>A0A2H0UTA3</accession>
<dbReference type="HAMAP" id="MF_00253_B">
    <property type="entry name" value="Gly_tRNA_synth_B"/>
    <property type="match status" value="1"/>
</dbReference>
<dbReference type="GO" id="GO:0070062">
    <property type="term" value="C:extracellular exosome"/>
    <property type="evidence" value="ECO:0007669"/>
    <property type="project" value="UniProtKB-ARBA"/>
</dbReference>
<feature type="domain" description="Aminoacyl-transfer RNA synthetases class-II family profile" evidence="9">
    <location>
        <begin position="6"/>
        <end position="332"/>
    </location>
</feature>
<feature type="binding site" evidence="8">
    <location>
        <begin position="262"/>
        <end position="263"/>
    </location>
    <ligand>
        <name>ATP</name>
        <dbReference type="ChEBI" id="CHEBI:30616"/>
    </ligand>
</feature>
<evidence type="ECO:0000256" key="5">
    <source>
        <dbReference type="ARBA" id="ARBA00022840"/>
    </source>
</evidence>
<evidence type="ECO:0000256" key="4">
    <source>
        <dbReference type="ARBA" id="ARBA00022741"/>
    </source>
</evidence>
<evidence type="ECO:0000259" key="9">
    <source>
        <dbReference type="PROSITE" id="PS50862"/>
    </source>
</evidence>
<evidence type="ECO:0000313" key="10">
    <source>
        <dbReference type="EMBL" id="PIR89623.1"/>
    </source>
</evidence>
<dbReference type="PANTHER" id="PTHR10745:SF8">
    <property type="entry name" value="DNA POLYMERASE SUBUNIT GAMMA-2, MITOCHONDRIAL"/>
    <property type="match status" value="1"/>
</dbReference>
<keyword evidence="3 8" id="KW-0436">Ligase</keyword>
<feature type="binding site" evidence="8">
    <location>
        <position position="146"/>
    </location>
    <ligand>
        <name>substrate</name>
    </ligand>
</feature>
<feature type="binding site" evidence="8">
    <location>
        <begin position="188"/>
        <end position="193"/>
    </location>
    <ligand>
        <name>ATP</name>
        <dbReference type="ChEBI" id="CHEBI:30616"/>
    </ligand>
</feature>
<feature type="binding site" evidence="8">
    <location>
        <begin position="178"/>
        <end position="180"/>
    </location>
    <ligand>
        <name>ATP</name>
        <dbReference type="ChEBI" id="CHEBI:30616"/>
    </ligand>
</feature>
<evidence type="ECO:0000256" key="1">
    <source>
        <dbReference type="ARBA" id="ARBA00008226"/>
    </source>
</evidence>
<dbReference type="GO" id="GO:0004081">
    <property type="term" value="F:bis(5'-nucleosyl)-tetraphosphatase (asymmetrical) activity"/>
    <property type="evidence" value="ECO:0007669"/>
    <property type="project" value="UniProtKB-ARBA"/>
</dbReference>
<protein>
    <recommendedName>
        <fullName evidence="8">Glycine--tRNA ligase</fullName>
        <ecNumber evidence="8">6.1.1.14</ecNumber>
    </recommendedName>
    <alternativeName>
        <fullName evidence="8">Glycyl-tRNA synthetase</fullName>
        <shortName evidence="8">GlyRS</shortName>
    </alternativeName>
</protein>
<comment type="similarity">
    <text evidence="1 8">Belongs to the class-II aminoacyl-tRNA synthetase family.</text>
</comment>
<comment type="catalytic activity">
    <reaction evidence="8">
        <text>tRNA(Gly) + glycine + ATP = glycyl-tRNA(Gly) + AMP + diphosphate</text>
        <dbReference type="Rhea" id="RHEA:16013"/>
        <dbReference type="Rhea" id="RHEA-COMP:9664"/>
        <dbReference type="Rhea" id="RHEA-COMP:9683"/>
        <dbReference type="ChEBI" id="CHEBI:30616"/>
        <dbReference type="ChEBI" id="CHEBI:33019"/>
        <dbReference type="ChEBI" id="CHEBI:57305"/>
        <dbReference type="ChEBI" id="CHEBI:78442"/>
        <dbReference type="ChEBI" id="CHEBI:78522"/>
        <dbReference type="ChEBI" id="CHEBI:456215"/>
        <dbReference type="EC" id="6.1.1.14"/>
    </reaction>
</comment>
<dbReference type="Gene3D" id="3.30.930.10">
    <property type="entry name" value="Bira Bifunctional Protein, Domain 2"/>
    <property type="match status" value="1"/>
</dbReference>
<dbReference type="PROSITE" id="PS50862">
    <property type="entry name" value="AA_TRNA_LIGASE_II"/>
    <property type="match status" value="1"/>
</dbReference>
<dbReference type="GO" id="GO:0015966">
    <property type="term" value="P:diadenosine tetraphosphate biosynthetic process"/>
    <property type="evidence" value="ECO:0007669"/>
    <property type="project" value="UniProtKB-ARBA"/>
</dbReference>
<dbReference type="GO" id="GO:0005524">
    <property type="term" value="F:ATP binding"/>
    <property type="evidence" value="ECO:0007669"/>
    <property type="project" value="UniProtKB-UniRule"/>
</dbReference>
<keyword evidence="6 8" id="KW-0648">Protein biosynthesis</keyword>
<dbReference type="InterPro" id="IPR002314">
    <property type="entry name" value="aa-tRNA-synt_IIb"/>
</dbReference>
<evidence type="ECO:0000256" key="3">
    <source>
        <dbReference type="ARBA" id="ARBA00022598"/>
    </source>
</evidence>
<keyword evidence="4 8" id="KW-0547">Nucleotide-binding</keyword>
<dbReference type="InterPro" id="IPR036621">
    <property type="entry name" value="Anticodon-bd_dom_sf"/>
</dbReference>
<comment type="function">
    <text evidence="8">Catalyzes the attachment of glycine to tRNA(Gly).</text>
</comment>
<keyword evidence="7 8" id="KW-0030">Aminoacyl-tRNA synthetase</keyword>
<dbReference type="GO" id="GO:1990742">
    <property type="term" value="C:microvesicle"/>
    <property type="evidence" value="ECO:0007669"/>
    <property type="project" value="UniProtKB-ARBA"/>
</dbReference>
<dbReference type="EMBL" id="PFAZ01000001">
    <property type="protein sequence ID" value="PIR89623.1"/>
    <property type="molecule type" value="Genomic_DNA"/>
</dbReference>
<sequence>MESKIEKIVSLTKRRGFIFPGSEIYGGLANSWDYGPLGVELKNNIKKLWWDRFVKSRSDVFGIDSALLMNAKVWEASGHLKEFSDPLSECKKCHNRFRADDEDFKNGKCPNCGSKEVTSEKQFNMMFKTTLGPVESDENIVYFRPETAQGMFVNFKNVMDTTRAKLPFGIAQIGKAFRNEITPGNFIFRTREFEQMEMEYFVRPEEAEEKFEMWRDEMKSWMEDVGINLKHIHELELPDGERAHYSARTIDFEYDFPFGKKELYGLANRTDFDLKNHSKASGVDLKYKNEDSEAFYPFVIEPTWGVDRSVLAVLCDAYDDSDPKHIVLRLKPKLAPYTAAVFPLLANKPELVEKAREIYDDLRGEFSVALDDRGNIGKRYFSQDEIGTPYCITVDFDTLNDDTVTVRDRDTGEQERRKIDELADFLRKGIS</sequence>
<dbReference type="Proteomes" id="UP000231157">
    <property type="component" value="Unassembled WGS sequence"/>
</dbReference>
<dbReference type="InterPro" id="IPR033731">
    <property type="entry name" value="GlyRS-like_core"/>
</dbReference>
<dbReference type="CDD" id="cd00858">
    <property type="entry name" value="GlyRS_anticodon"/>
    <property type="match status" value="1"/>
</dbReference>
<dbReference type="InterPro" id="IPR022961">
    <property type="entry name" value="Gly_tRNA_ligase_bac"/>
</dbReference>
<proteinExistence type="inferred from homology"/>
<feature type="binding site" evidence="8">
    <location>
        <position position="98"/>
    </location>
    <ligand>
        <name>substrate</name>
    </ligand>
</feature>
<dbReference type="InterPro" id="IPR006195">
    <property type="entry name" value="aa-tRNA-synth_II"/>
</dbReference>
<dbReference type="GO" id="GO:0004820">
    <property type="term" value="F:glycine-tRNA ligase activity"/>
    <property type="evidence" value="ECO:0007669"/>
    <property type="project" value="UniProtKB-UniRule"/>
</dbReference>
<dbReference type="PANTHER" id="PTHR10745">
    <property type="entry name" value="GLYCYL-TRNA SYNTHETASE/DNA POLYMERASE SUBUNIT GAMMA-2"/>
    <property type="match status" value="1"/>
</dbReference>